<dbReference type="PROSITE" id="PS00854">
    <property type="entry name" value="PROTEASOME_BETA_1"/>
    <property type="match status" value="1"/>
</dbReference>
<comment type="similarity">
    <text evidence="5 6">Belongs to the peptidase T1A family.</text>
</comment>
<evidence type="ECO:0000256" key="2">
    <source>
        <dbReference type="ARBA" id="ARBA00022490"/>
    </source>
</evidence>
<evidence type="ECO:0000256" key="1">
    <source>
        <dbReference type="ARBA" id="ARBA00002000"/>
    </source>
</evidence>
<evidence type="ECO:0000256" key="4">
    <source>
        <dbReference type="ARBA" id="ARBA00023242"/>
    </source>
</evidence>
<dbReference type="FunFam" id="3.60.20.10:FF:000007">
    <property type="entry name" value="Proteasome subunit alpha type"/>
    <property type="match status" value="1"/>
</dbReference>
<dbReference type="InterPro" id="IPR001353">
    <property type="entry name" value="Proteasome_sua/b"/>
</dbReference>
<gene>
    <name evidence="9" type="ORF">ACHAXA_001788</name>
</gene>
<dbReference type="GO" id="GO:0019773">
    <property type="term" value="C:proteasome core complex, alpha-subunit complex"/>
    <property type="evidence" value="ECO:0007669"/>
    <property type="project" value="UniProtKB-UniRule"/>
</dbReference>
<dbReference type="GO" id="GO:0005737">
    <property type="term" value="C:cytoplasm"/>
    <property type="evidence" value="ECO:0007669"/>
    <property type="project" value="UniProtKB-SubCell"/>
</dbReference>
<dbReference type="InterPro" id="IPR050115">
    <property type="entry name" value="Proteasome_alpha"/>
</dbReference>
<dbReference type="InterPro" id="IPR000426">
    <property type="entry name" value="Proteasome_asu_N"/>
</dbReference>
<dbReference type="Pfam" id="PF00227">
    <property type="entry name" value="Proteasome"/>
    <property type="match status" value="1"/>
</dbReference>
<name>A0ABD3SDM0_9STRA</name>
<evidence type="ECO:0000313" key="9">
    <source>
        <dbReference type="EMBL" id="KAL3822635.1"/>
    </source>
</evidence>
<evidence type="ECO:0000256" key="5">
    <source>
        <dbReference type="PROSITE-ProRule" id="PRU00808"/>
    </source>
</evidence>
<dbReference type="Gene3D" id="3.60.20.10">
    <property type="entry name" value="Glutamine Phosphoribosylpyrophosphate, subunit 1, domain 1"/>
    <property type="match status" value="1"/>
</dbReference>
<dbReference type="PANTHER" id="PTHR11599">
    <property type="entry name" value="PROTEASOME SUBUNIT ALPHA/BETA"/>
    <property type="match status" value="1"/>
</dbReference>
<dbReference type="InterPro" id="IPR023332">
    <property type="entry name" value="Proteasome_alpha-type"/>
</dbReference>
<sequence length="291" mass="31320">MASSGSGYDLSSSTFSPDGRIFQIEYAAKAVENAGTALGLRCRDGIVLAVEKPLVNRMLVAKTTGRRIHTVDEYAGLAITGFVSDGRQIVNRAREEASNYEETYGTKIPPETLSARISTYVHYFTLHGALRPFGASTLVAAYDPGTKRHSLHMIEPSGVCYEYYGAAAGRGRQLARTEMEKLSINPARVASGGGEGEGGGGGGGAITVADGVRQLAKIIHSLRDDAKDKPFELEMSWLCEGSGWKHQGVPRDVIADAVEWAKKEIKDNAEDEDDDDDDEEEEVGGGDVMEE</sequence>
<organism evidence="9 10">
    <name type="scientific">Cyclostephanos tholiformis</name>
    <dbReference type="NCBI Taxonomy" id="382380"/>
    <lineage>
        <taxon>Eukaryota</taxon>
        <taxon>Sar</taxon>
        <taxon>Stramenopiles</taxon>
        <taxon>Ochrophyta</taxon>
        <taxon>Bacillariophyta</taxon>
        <taxon>Coscinodiscophyceae</taxon>
        <taxon>Thalassiosirophycidae</taxon>
        <taxon>Stephanodiscales</taxon>
        <taxon>Stephanodiscaceae</taxon>
        <taxon>Cyclostephanos</taxon>
    </lineage>
</organism>
<keyword evidence="3 5" id="KW-0647">Proteasome</keyword>
<dbReference type="SMART" id="SM00948">
    <property type="entry name" value="Proteasome_A_N"/>
    <property type="match status" value="1"/>
</dbReference>
<evidence type="ECO:0000313" key="10">
    <source>
        <dbReference type="Proteomes" id="UP001530377"/>
    </source>
</evidence>
<comment type="function">
    <text evidence="1">The proteasome is a multicatalytic proteinase complex which is characterized by its ability to cleave peptides with Arg, Phe, Tyr, Leu, and Glu adjacent to the leaving group at neutral or slightly basic pH. The proteasome has an ATP-dependent proteolytic activity.</text>
</comment>
<evidence type="ECO:0000256" key="7">
    <source>
        <dbReference type="SAM" id="MobiDB-lite"/>
    </source>
</evidence>
<dbReference type="AlphaFoldDB" id="A0ABD3SDM0"/>
<dbReference type="Proteomes" id="UP001530377">
    <property type="component" value="Unassembled WGS sequence"/>
</dbReference>
<reference evidence="9 10" key="1">
    <citation type="submission" date="2024-10" db="EMBL/GenBank/DDBJ databases">
        <title>Updated reference genomes for cyclostephanoid diatoms.</title>
        <authorList>
            <person name="Roberts W.R."/>
            <person name="Alverson A.J."/>
        </authorList>
    </citation>
    <scope>NUCLEOTIDE SEQUENCE [LARGE SCALE GENOMIC DNA]</scope>
    <source>
        <strain evidence="9 10">AJA228-03</strain>
    </source>
</reference>
<feature type="domain" description="Proteasome alpha-type subunits" evidence="8">
    <location>
        <begin position="8"/>
        <end position="30"/>
    </location>
</feature>
<dbReference type="GO" id="GO:0005634">
    <property type="term" value="C:nucleus"/>
    <property type="evidence" value="ECO:0007669"/>
    <property type="project" value="UniProtKB-SubCell"/>
</dbReference>
<comment type="subcellular location">
    <subcellularLocation>
        <location evidence="6">Cytoplasm</location>
    </subcellularLocation>
    <subcellularLocation>
        <location evidence="6">Nucleus</location>
    </subcellularLocation>
</comment>
<evidence type="ECO:0000256" key="3">
    <source>
        <dbReference type="ARBA" id="ARBA00022942"/>
    </source>
</evidence>
<dbReference type="InterPro" id="IPR016050">
    <property type="entry name" value="Proteasome_bsu_CS"/>
</dbReference>
<dbReference type="PROSITE" id="PS51475">
    <property type="entry name" value="PROTEASOME_ALPHA_2"/>
    <property type="match status" value="1"/>
</dbReference>
<comment type="caution">
    <text evidence="9">The sequence shown here is derived from an EMBL/GenBank/DDBJ whole genome shotgun (WGS) entry which is preliminary data.</text>
</comment>
<dbReference type="EMBL" id="JALLPB020000059">
    <property type="protein sequence ID" value="KAL3822635.1"/>
    <property type="molecule type" value="Genomic_DNA"/>
</dbReference>
<dbReference type="SUPFAM" id="SSF56235">
    <property type="entry name" value="N-terminal nucleophile aminohydrolases (Ntn hydrolases)"/>
    <property type="match status" value="1"/>
</dbReference>
<keyword evidence="10" id="KW-1185">Reference proteome</keyword>
<feature type="region of interest" description="Disordered" evidence="7">
    <location>
        <begin position="262"/>
        <end position="291"/>
    </location>
</feature>
<proteinExistence type="inferred from homology"/>
<evidence type="ECO:0000256" key="6">
    <source>
        <dbReference type="RuleBase" id="RU000551"/>
    </source>
</evidence>
<keyword evidence="4 6" id="KW-0539">Nucleus</keyword>
<keyword evidence="2 6" id="KW-0963">Cytoplasm</keyword>
<dbReference type="InterPro" id="IPR029055">
    <property type="entry name" value="Ntn_hydrolases_N"/>
</dbReference>
<accession>A0ABD3SDM0</accession>
<dbReference type="PROSITE" id="PS00388">
    <property type="entry name" value="PROTEASOME_ALPHA_1"/>
    <property type="match status" value="1"/>
</dbReference>
<protein>
    <recommendedName>
        <fullName evidence="6">Proteasome subunit alpha type</fullName>
    </recommendedName>
</protein>
<feature type="compositionally biased region" description="Acidic residues" evidence="7">
    <location>
        <begin position="269"/>
        <end position="291"/>
    </location>
</feature>
<dbReference type="Pfam" id="PF10584">
    <property type="entry name" value="Proteasome_A_N"/>
    <property type="match status" value="1"/>
</dbReference>
<evidence type="ECO:0000259" key="8">
    <source>
        <dbReference type="PROSITE" id="PS00388"/>
    </source>
</evidence>
<comment type="subunit">
    <text evidence="6">The 26S proteasome consists of a 20S proteasome core and two 19S regulatory subunits.</text>
</comment>